<dbReference type="KEGG" id="dpl:KGM_203774"/>
<evidence type="ECO:0000313" key="1">
    <source>
        <dbReference type="EMBL" id="OWR41896.1"/>
    </source>
</evidence>
<organism evidence="1 2">
    <name type="scientific">Danaus plexippus plexippus</name>
    <dbReference type="NCBI Taxonomy" id="278856"/>
    <lineage>
        <taxon>Eukaryota</taxon>
        <taxon>Metazoa</taxon>
        <taxon>Ecdysozoa</taxon>
        <taxon>Arthropoda</taxon>
        <taxon>Hexapoda</taxon>
        <taxon>Insecta</taxon>
        <taxon>Pterygota</taxon>
        <taxon>Neoptera</taxon>
        <taxon>Endopterygota</taxon>
        <taxon>Lepidoptera</taxon>
        <taxon>Glossata</taxon>
        <taxon>Ditrysia</taxon>
        <taxon>Papilionoidea</taxon>
        <taxon>Nymphalidae</taxon>
        <taxon>Danainae</taxon>
        <taxon>Danaini</taxon>
        <taxon>Danaina</taxon>
        <taxon>Danaus</taxon>
        <taxon>Danaus</taxon>
    </lineage>
</organism>
<keyword evidence="2" id="KW-1185">Reference proteome</keyword>
<accession>A0A212EK88</accession>
<dbReference type="EMBL" id="AGBW02014311">
    <property type="protein sequence ID" value="OWR41896.1"/>
    <property type="molecule type" value="Genomic_DNA"/>
</dbReference>
<dbReference type="Proteomes" id="UP000007151">
    <property type="component" value="Unassembled WGS sequence"/>
</dbReference>
<proteinExistence type="predicted"/>
<dbReference type="AlphaFoldDB" id="A0A212EK88"/>
<reference evidence="1 2" key="1">
    <citation type="journal article" date="2011" name="Cell">
        <title>The monarch butterfly genome yields insights into long-distance migration.</title>
        <authorList>
            <person name="Zhan S."/>
            <person name="Merlin C."/>
            <person name="Boore J.L."/>
            <person name="Reppert S.M."/>
        </authorList>
    </citation>
    <scope>NUCLEOTIDE SEQUENCE [LARGE SCALE GENOMIC DNA]</scope>
    <source>
        <strain evidence="1">F-2</strain>
    </source>
</reference>
<evidence type="ECO:0000313" key="2">
    <source>
        <dbReference type="Proteomes" id="UP000007151"/>
    </source>
</evidence>
<sequence>MFLPELPRACMVDDVATYLQAPSSGQKPALRGRSVLVHGAYDLTDRGRAIQKRL</sequence>
<name>A0A212EK88_DANPL</name>
<comment type="caution">
    <text evidence="1">The sequence shown here is derived from an EMBL/GenBank/DDBJ whole genome shotgun (WGS) entry which is preliminary data.</text>
</comment>
<gene>
    <name evidence="1" type="ORF">KGM_203774</name>
</gene>
<protein>
    <submittedName>
        <fullName evidence="1">Uncharacterized protein</fullName>
    </submittedName>
</protein>
<dbReference type="InParanoid" id="A0A212EK88"/>